<dbReference type="AlphaFoldDB" id="A0A6J6V5F8"/>
<feature type="domain" description="DUF3048" evidence="1">
    <location>
        <begin position="52"/>
        <end position="182"/>
    </location>
</feature>
<dbReference type="SUPFAM" id="SSF159774">
    <property type="entry name" value="YerB-like"/>
    <property type="match status" value="1"/>
</dbReference>
<dbReference type="InterPro" id="IPR021416">
    <property type="entry name" value="DUF3048_N"/>
</dbReference>
<dbReference type="EMBL" id="CAEZZR010000015">
    <property type="protein sequence ID" value="CAB4766325.1"/>
    <property type="molecule type" value="Genomic_DNA"/>
</dbReference>
<evidence type="ECO:0000259" key="1">
    <source>
        <dbReference type="Pfam" id="PF11258"/>
    </source>
</evidence>
<organism evidence="3">
    <name type="scientific">freshwater metagenome</name>
    <dbReference type="NCBI Taxonomy" id="449393"/>
    <lineage>
        <taxon>unclassified sequences</taxon>
        <taxon>metagenomes</taxon>
        <taxon>ecological metagenomes</taxon>
    </lineage>
</organism>
<dbReference type="InterPro" id="IPR023158">
    <property type="entry name" value="YerB-like_sf"/>
</dbReference>
<dbReference type="PROSITE" id="PS51257">
    <property type="entry name" value="PROKAR_LIPOPROTEIN"/>
    <property type="match status" value="1"/>
</dbReference>
<evidence type="ECO:0000313" key="3">
    <source>
        <dbReference type="EMBL" id="CAB4766325.1"/>
    </source>
</evidence>
<proteinExistence type="predicted"/>
<name>A0A6J6V5F8_9ZZZZ</name>
<sequence>MILKTMRSRTTPLVLIVLSTLFVSSCGSEKGIVESKPVKVIEYNVMSGREGSNGPILVTKIDDTVQAHPQIGLDLADIVYIEQVEGGLTRLAALFSSVIPDRVGPVRSARISDIDLLAQFGHVAFTYSGAQSKMLPVIAAADLINLGAQRSSADIYQRDSTRFAPVNLILNASLLMQKLQTQGENVAQATSPGWTFGDAPVGGSPLISAKVSWPANSYTATWSASESRWLLSQRDLPDLADSGKQLGPTTFVIQKVLITPSIYHDKAGGITPFSATVGIGTGYILRDGKSFAANWQRATAQSPTTWTLADGTPIAFAPGQVWVALTDTDPVFTRPAPSASPSPTK</sequence>
<feature type="domain" description="DUF3048" evidence="2">
    <location>
        <begin position="211"/>
        <end position="323"/>
    </location>
</feature>
<gene>
    <name evidence="3" type="ORF">UFOPK2907_00267</name>
</gene>
<accession>A0A6J6V5F8</accession>
<dbReference type="InterPro" id="IPR035328">
    <property type="entry name" value="DUF3048_C"/>
</dbReference>
<dbReference type="Pfam" id="PF11258">
    <property type="entry name" value="DUF3048"/>
    <property type="match status" value="1"/>
</dbReference>
<evidence type="ECO:0000259" key="2">
    <source>
        <dbReference type="Pfam" id="PF17479"/>
    </source>
</evidence>
<dbReference type="Gene3D" id="3.50.90.10">
    <property type="entry name" value="YerB-like"/>
    <property type="match status" value="1"/>
</dbReference>
<dbReference type="Pfam" id="PF17479">
    <property type="entry name" value="DUF3048_C"/>
    <property type="match status" value="1"/>
</dbReference>
<protein>
    <submittedName>
        <fullName evidence="3">Unannotated protein</fullName>
    </submittedName>
</protein>
<reference evidence="3" key="1">
    <citation type="submission" date="2020-05" db="EMBL/GenBank/DDBJ databases">
        <authorList>
            <person name="Chiriac C."/>
            <person name="Salcher M."/>
            <person name="Ghai R."/>
            <person name="Kavagutti S V."/>
        </authorList>
    </citation>
    <scope>NUCLEOTIDE SEQUENCE</scope>
</reference>